<name>A0ACB7WME7_DIOAL</name>
<accession>A0ACB7WME7</accession>
<evidence type="ECO:0000313" key="1">
    <source>
        <dbReference type="EMBL" id="KAH7689074.1"/>
    </source>
</evidence>
<organism evidence="1 2">
    <name type="scientific">Dioscorea alata</name>
    <name type="common">Purple yam</name>
    <dbReference type="NCBI Taxonomy" id="55571"/>
    <lineage>
        <taxon>Eukaryota</taxon>
        <taxon>Viridiplantae</taxon>
        <taxon>Streptophyta</taxon>
        <taxon>Embryophyta</taxon>
        <taxon>Tracheophyta</taxon>
        <taxon>Spermatophyta</taxon>
        <taxon>Magnoliopsida</taxon>
        <taxon>Liliopsida</taxon>
        <taxon>Dioscoreales</taxon>
        <taxon>Dioscoreaceae</taxon>
        <taxon>Dioscorea</taxon>
    </lineage>
</organism>
<proteinExistence type="predicted"/>
<dbReference type="Proteomes" id="UP000827976">
    <property type="component" value="Chromosome 3"/>
</dbReference>
<keyword evidence="2" id="KW-1185">Reference proteome</keyword>
<protein>
    <submittedName>
        <fullName evidence="1">Uncharacterized protein</fullName>
    </submittedName>
</protein>
<gene>
    <name evidence="1" type="ORF">IHE45_03G072600</name>
</gene>
<sequence length="196" mass="21368">MVVGLAPAISPPLLSFRPEHPRPLQRSRAFVPGTRVVPPLRISIEGLRGATAVRSRMVVLCMKNQLSQQRNGVLHHNRLPSAAMICAAALTQRCAAEQTQTVQRPSSTITKAPNEGKEKSQDRPPKLDDGGNGYPPYYFGGGGGGGGGGWSSSGGFFVFAFLIFLDYLKELEENKEKQQRRKQHVTDDELTSIPSE</sequence>
<comment type="caution">
    <text evidence="1">The sequence shown here is derived from an EMBL/GenBank/DDBJ whole genome shotgun (WGS) entry which is preliminary data.</text>
</comment>
<dbReference type="EMBL" id="CM037013">
    <property type="protein sequence ID" value="KAH7689074.1"/>
    <property type="molecule type" value="Genomic_DNA"/>
</dbReference>
<evidence type="ECO:0000313" key="2">
    <source>
        <dbReference type="Proteomes" id="UP000827976"/>
    </source>
</evidence>
<reference evidence="2" key="1">
    <citation type="journal article" date="2022" name="Nat. Commun.">
        <title>Chromosome evolution and the genetic basis of agronomically important traits in greater yam.</title>
        <authorList>
            <person name="Bredeson J.V."/>
            <person name="Lyons J.B."/>
            <person name="Oniyinde I.O."/>
            <person name="Okereke N.R."/>
            <person name="Kolade O."/>
            <person name="Nnabue I."/>
            <person name="Nwadili C.O."/>
            <person name="Hribova E."/>
            <person name="Parker M."/>
            <person name="Nwogha J."/>
            <person name="Shu S."/>
            <person name="Carlson J."/>
            <person name="Kariba R."/>
            <person name="Muthemba S."/>
            <person name="Knop K."/>
            <person name="Barton G.J."/>
            <person name="Sherwood A.V."/>
            <person name="Lopez-Montes A."/>
            <person name="Asiedu R."/>
            <person name="Jamnadass R."/>
            <person name="Muchugi A."/>
            <person name="Goodstein D."/>
            <person name="Egesi C.N."/>
            <person name="Featherston J."/>
            <person name="Asfaw A."/>
            <person name="Simpson G.G."/>
            <person name="Dolezel J."/>
            <person name="Hendre P.S."/>
            <person name="Van Deynze A."/>
            <person name="Kumar P.L."/>
            <person name="Obidiegwu J.E."/>
            <person name="Bhattacharjee R."/>
            <person name="Rokhsar D.S."/>
        </authorList>
    </citation>
    <scope>NUCLEOTIDE SEQUENCE [LARGE SCALE GENOMIC DNA]</scope>
    <source>
        <strain evidence="2">cv. TDa95/00328</strain>
    </source>
</reference>